<evidence type="ECO:0000256" key="3">
    <source>
        <dbReference type="ARBA" id="ARBA00022692"/>
    </source>
</evidence>
<dbReference type="STRING" id="400682.A0A1X7VQZ2"/>
<reference evidence="8" key="2">
    <citation type="submission" date="2017-05" db="UniProtKB">
        <authorList>
            <consortium name="EnsemblMetazoa"/>
        </authorList>
    </citation>
    <scope>IDENTIFICATION</scope>
</reference>
<organism evidence="8">
    <name type="scientific">Amphimedon queenslandica</name>
    <name type="common">Sponge</name>
    <dbReference type="NCBI Taxonomy" id="400682"/>
    <lineage>
        <taxon>Eukaryota</taxon>
        <taxon>Metazoa</taxon>
        <taxon>Porifera</taxon>
        <taxon>Demospongiae</taxon>
        <taxon>Heteroscleromorpha</taxon>
        <taxon>Haplosclerida</taxon>
        <taxon>Niphatidae</taxon>
        <taxon>Amphimedon</taxon>
    </lineage>
</organism>
<dbReference type="GO" id="GO:0030258">
    <property type="term" value="P:lipid modification"/>
    <property type="evidence" value="ECO:0007669"/>
    <property type="project" value="TreeGrafter"/>
</dbReference>
<evidence type="ECO:0000313" key="8">
    <source>
        <dbReference type="EnsemblMetazoa" id="Aqu2.1.42497_001"/>
    </source>
</evidence>
<keyword evidence="6" id="KW-0012">Acyltransferase</keyword>
<feature type="transmembrane region" description="Helical" evidence="7">
    <location>
        <begin position="54"/>
        <end position="86"/>
    </location>
</feature>
<dbReference type="GO" id="GO:0016020">
    <property type="term" value="C:membrane"/>
    <property type="evidence" value="ECO:0007669"/>
    <property type="project" value="UniProtKB-SubCell"/>
</dbReference>
<dbReference type="EnsemblMetazoa" id="XM_020001046.1">
    <property type="protein sequence ID" value="XP_019856605.1"/>
    <property type="gene ID" value="LOC105314471"/>
</dbReference>
<evidence type="ECO:0000256" key="5">
    <source>
        <dbReference type="ARBA" id="ARBA00023136"/>
    </source>
</evidence>
<evidence type="ECO:0000256" key="2">
    <source>
        <dbReference type="ARBA" id="ARBA00022679"/>
    </source>
</evidence>
<reference evidence="9" key="1">
    <citation type="journal article" date="2010" name="Nature">
        <title>The Amphimedon queenslandica genome and the evolution of animal complexity.</title>
        <authorList>
            <person name="Srivastava M."/>
            <person name="Simakov O."/>
            <person name="Chapman J."/>
            <person name="Fahey B."/>
            <person name="Gauthier M.E."/>
            <person name="Mitros T."/>
            <person name="Richards G.S."/>
            <person name="Conaco C."/>
            <person name="Dacre M."/>
            <person name="Hellsten U."/>
            <person name="Larroux C."/>
            <person name="Putnam N.H."/>
            <person name="Stanke M."/>
            <person name="Adamska M."/>
            <person name="Darling A."/>
            <person name="Degnan S.M."/>
            <person name="Oakley T.H."/>
            <person name="Plachetzki D.C."/>
            <person name="Zhai Y."/>
            <person name="Adamski M."/>
            <person name="Calcino A."/>
            <person name="Cummins S.F."/>
            <person name="Goodstein D.M."/>
            <person name="Harris C."/>
            <person name="Jackson D.J."/>
            <person name="Leys S.P."/>
            <person name="Shu S."/>
            <person name="Woodcroft B.J."/>
            <person name="Vervoort M."/>
            <person name="Kosik K.S."/>
            <person name="Manning G."/>
            <person name="Degnan B.M."/>
            <person name="Rokhsar D.S."/>
        </authorList>
    </citation>
    <scope>NUCLEOTIDE SEQUENCE [LARGE SCALE GENOMIC DNA]</scope>
</reference>
<dbReference type="Proteomes" id="UP000007879">
    <property type="component" value="Unassembled WGS sequence"/>
</dbReference>
<evidence type="ECO:0000256" key="6">
    <source>
        <dbReference type="ARBA" id="ARBA00023315"/>
    </source>
</evidence>
<proteinExistence type="predicted"/>
<comment type="subcellular location">
    <subcellularLocation>
        <location evidence="1">Membrane</location>
        <topology evidence="1">Multi-pass membrane protein</topology>
    </subcellularLocation>
</comment>
<dbReference type="Pfam" id="PF03062">
    <property type="entry name" value="MBOAT"/>
    <property type="match status" value="1"/>
</dbReference>
<name>A0A1X7VQZ2_AMPQE</name>
<feature type="transmembrane region" description="Helical" evidence="7">
    <location>
        <begin position="22"/>
        <end position="42"/>
    </location>
</feature>
<dbReference type="OrthoDB" id="286734at2759"/>
<feature type="transmembrane region" description="Helical" evidence="7">
    <location>
        <begin position="98"/>
        <end position="116"/>
    </location>
</feature>
<evidence type="ECO:0000256" key="1">
    <source>
        <dbReference type="ARBA" id="ARBA00004141"/>
    </source>
</evidence>
<feature type="transmembrane region" description="Helical" evidence="7">
    <location>
        <begin position="393"/>
        <end position="416"/>
    </location>
</feature>
<keyword evidence="3 7" id="KW-0812">Transmembrane</keyword>
<dbReference type="InParanoid" id="A0A1X7VQZ2"/>
<dbReference type="InterPro" id="IPR004299">
    <property type="entry name" value="MBOAT_fam"/>
</dbReference>
<keyword evidence="4 7" id="KW-1133">Transmembrane helix</keyword>
<protein>
    <submittedName>
        <fullName evidence="8">Uncharacterized protein</fullName>
    </submittedName>
</protein>
<sequence>MMVMETLFGQLSLYLGLPMDKVRYGCLYFTSFPLALVLRIFLNYKYTSSVIRHLFCIMFGILYCWLCFQWQVFYLLAFVSVGYILLLTVPSHRVHTFTLWYVLTGVSVGHVYRMLIDYGNYTLDFSVPLMLLVQRISYVAYAYHDGASNSKLSSDQERQKISELPSLLEYFSYNFSFLTILAGPTSTYKEYDDFITGRNMQISNKDKVKGDPSPLIPAGKKLAGALFCLSILLLNEDKMDNARVLGPNLSFPRRFINVTMYCFVLRCQYYFSHLLVESISNTGGLGFSGYSKDGVAKWDLVRCVDVLKFEFGKNIREQTLAWNIFTQTWLKRIVYERYQWNPVLLTCLVSAIWHGFYPGYYVSFIFVALVTETARKLRLLLWHRFQSPRVVKILYDIATIAITNFGKDLVILTFWLLTLENVVTLWSYYRYIPFIVVALIALVLPSKKKQSNKI</sequence>
<keyword evidence="5 7" id="KW-0472">Membrane</keyword>
<gene>
    <name evidence="8" type="primary">105314471</name>
</gene>
<evidence type="ECO:0000256" key="4">
    <source>
        <dbReference type="ARBA" id="ARBA00022989"/>
    </source>
</evidence>
<keyword evidence="9" id="KW-1185">Reference proteome</keyword>
<evidence type="ECO:0000313" key="9">
    <source>
        <dbReference type="Proteomes" id="UP000007879"/>
    </source>
</evidence>
<dbReference type="GO" id="GO:0016746">
    <property type="term" value="F:acyltransferase activity"/>
    <property type="evidence" value="ECO:0007669"/>
    <property type="project" value="UniProtKB-KW"/>
</dbReference>
<dbReference type="InterPro" id="IPR049941">
    <property type="entry name" value="LPLAT_7/PORCN-like"/>
</dbReference>
<dbReference type="FunCoup" id="A0A1X7VQZ2">
    <property type="interactions" value="402"/>
</dbReference>
<dbReference type="PANTHER" id="PTHR13906:SF4">
    <property type="entry name" value="LYSOPHOSPHOLIPID ACYLTRANSFERASE 6"/>
    <property type="match status" value="1"/>
</dbReference>
<accession>A0A1X7VQZ2</accession>
<dbReference type="EnsemblMetazoa" id="Aqu2.1.42497_001">
    <property type="protein sequence ID" value="Aqu2.1.42497_001"/>
    <property type="gene ID" value="Aqu2.1.42497"/>
</dbReference>
<dbReference type="PANTHER" id="PTHR13906">
    <property type="entry name" value="PORCUPINE"/>
    <property type="match status" value="1"/>
</dbReference>
<dbReference type="AlphaFoldDB" id="A0A1X7VQZ2"/>
<keyword evidence="2" id="KW-0808">Transferase</keyword>
<evidence type="ECO:0000256" key="7">
    <source>
        <dbReference type="SAM" id="Phobius"/>
    </source>
</evidence>
<dbReference type="KEGG" id="aqu:105314471"/>
<feature type="transmembrane region" description="Helical" evidence="7">
    <location>
        <begin position="428"/>
        <end position="445"/>
    </location>
</feature>